<protein>
    <submittedName>
        <fullName evidence="1">Portal protein</fullName>
    </submittedName>
</protein>
<dbReference type="Pfam" id="PF05136">
    <property type="entry name" value="Phage_portal_2"/>
    <property type="match status" value="1"/>
</dbReference>
<dbReference type="NCBIfam" id="TIGR01539">
    <property type="entry name" value="portal_lambda"/>
    <property type="match status" value="1"/>
</dbReference>
<dbReference type="InterPro" id="IPR006429">
    <property type="entry name" value="Phage_lambda_portal"/>
</dbReference>
<dbReference type="GO" id="GO:0019068">
    <property type="term" value="P:virion assembly"/>
    <property type="evidence" value="ECO:0007669"/>
    <property type="project" value="InterPro"/>
</dbReference>
<dbReference type="GO" id="GO:0005198">
    <property type="term" value="F:structural molecule activity"/>
    <property type="evidence" value="ECO:0007669"/>
    <property type="project" value="InterPro"/>
</dbReference>
<dbReference type="EMBL" id="BK014846">
    <property type="protein sequence ID" value="DAD78534.1"/>
    <property type="molecule type" value="Genomic_DNA"/>
</dbReference>
<organism evidence="1">
    <name type="scientific">Caudovirales sp. ctCiv1</name>
    <dbReference type="NCBI Taxonomy" id="2826769"/>
    <lineage>
        <taxon>Viruses</taxon>
        <taxon>Duplodnaviria</taxon>
        <taxon>Heunggongvirae</taxon>
        <taxon>Uroviricota</taxon>
        <taxon>Caudoviricetes</taxon>
    </lineage>
</organism>
<evidence type="ECO:0000313" key="1">
    <source>
        <dbReference type="EMBL" id="DAD78534.1"/>
    </source>
</evidence>
<name>A0A8S5M8H2_9CAUD</name>
<sequence>MNAIDKIYRAVSPERALKREVARLKLDLVTNSGYDEGGASQRKNSLKGWSANSESPQKDIDLNLHILRQRSRSLYMTAPIATSAIKASRTNVIGSGLQLKSRIDYNAIGMSRESADELEKQIEREFKFWSKSKFCDNNGLHNFYELQQIALISWLMNGDCFGLIRYDDIKPYMPYQLRVKLLEGDKVSTPDSFSGYVNLDATNKTNNNRIINGVEIDKHGHIVAYHICSRYASDTGDKVWTKVEAYGKKTGNPNILHIMEAERCEQYRGVPFLSPVIESIKQLTRYTEAEIMAAVINGMFTVFVKTDSGNDDIEFEGIMDDENKINDSSDNSYELGNGLINYLQKGESIEIADPKRPNVNFDGFVTAMTKYIGAALEIPYELLTKHFTASYSASRAALLEAWKSFKMRRTWFADDFCQPLYELWLSEAVSKGRINCPGFFLDPIIKSAYCGAEWNGPAQGQLNPVVEVNAAKLKVENGFSTREKETIEMNGGNFDSNVEQLILENEKMKKIIGSEEKNGKED</sequence>
<reference evidence="1" key="1">
    <citation type="journal article" date="2021" name="Proc. Natl. Acad. Sci. U.S.A.">
        <title>A Catalog of Tens of Thousands of Viruses from Human Metagenomes Reveals Hidden Associations with Chronic Diseases.</title>
        <authorList>
            <person name="Tisza M.J."/>
            <person name="Buck C.B."/>
        </authorList>
    </citation>
    <scope>NUCLEOTIDE SEQUENCE</scope>
    <source>
        <strain evidence="1">CtCiv1</strain>
    </source>
</reference>
<accession>A0A8S5M8H2</accession>
<proteinExistence type="predicted"/>